<evidence type="ECO:0000313" key="1">
    <source>
        <dbReference type="EMBL" id="MBO3731919.1"/>
    </source>
</evidence>
<name>A0ABS3TZH9_9ACTN</name>
<dbReference type="EMBL" id="JAGFNP010000002">
    <property type="protein sequence ID" value="MBO3731919.1"/>
    <property type="molecule type" value="Genomic_DNA"/>
</dbReference>
<dbReference type="Proteomes" id="UP000681341">
    <property type="component" value="Unassembled WGS sequence"/>
</dbReference>
<keyword evidence="2" id="KW-1185">Reference proteome</keyword>
<reference evidence="1 2" key="1">
    <citation type="submission" date="2021-03" db="EMBL/GenBank/DDBJ databases">
        <title>Glycomyces sp. nov., a novel actinomycete isolated from soil.</title>
        <authorList>
            <person name="Yang X."/>
            <person name="Xu X."/>
        </authorList>
    </citation>
    <scope>NUCLEOTIDE SEQUENCE [LARGE SCALE GENOMIC DNA]</scope>
    <source>
        <strain evidence="1 2">NEAU-S30</strain>
    </source>
</reference>
<protein>
    <submittedName>
        <fullName evidence="1">Uncharacterized protein</fullName>
    </submittedName>
</protein>
<accession>A0ABS3TZH9</accession>
<gene>
    <name evidence="1" type="ORF">J5V16_03735</name>
</gene>
<proteinExistence type="predicted"/>
<evidence type="ECO:0000313" key="2">
    <source>
        <dbReference type="Proteomes" id="UP000681341"/>
    </source>
</evidence>
<sequence>MATPSIAVPASLDGLPAETRVIATPWSRMVRGIGLGQHPVRYDPLAASRIRGAFDRLAKTVPGNAYTRFSGHLAELVLNFARPGLSDQRAVRALGPIMEAARAVPNPYWRIMAGCILMDAWAKLGLDSALLTDGDADIPAETLALVDAVAPDQIKDENQGRHGDYERLSAYTAVFLAHGQLGLQARLTAGRDHVGEALGLIDRVPSPFFRGRGGSMLIAVTALIGHGDRLTADGRDAIGEILDYLDRDDEIGMPPAFPQPLSTAFGKVYPLLTMLNAVAVAGRPDHLLRGRDRLAQARDLMAALDPAERTHMGLYYLMALSNLGRLRAQVPSLDRYLESLVGTWRHLDPGENFFLTGIAYPYLIQTAMLTGRMDLVPHAMLERVADSYPDLDRTDEDRVNRPYPFGYLVNVLGEIGAADLVFEPRPRYGGQSAMDWVIDRLSPDGEAEGSRLYILDHALIAYALRQRGGSGDTALFAGHRFPFDRP</sequence>
<organism evidence="1 2">
    <name type="scientific">Glycomyces niveus</name>
    <dbReference type="NCBI Taxonomy" id="2820287"/>
    <lineage>
        <taxon>Bacteria</taxon>
        <taxon>Bacillati</taxon>
        <taxon>Actinomycetota</taxon>
        <taxon>Actinomycetes</taxon>
        <taxon>Glycomycetales</taxon>
        <taxon>Glycomycetaceae</taxon>
        <taxon>Glycomyces</taxon>
    </lineage>
</organism>
<dbReference type="RefSeq" id="WP_208494669.1">
    <property type="nucleotide sequence ID" value="NZ_JAGFNP010000002.1"/>
</dbReference>
<comment type="caution">
    <text evidence="1">The sequence shown here is derived from an EMBL/GenBank/DDBJ whole genome shotgun (WGS) entry which is preliminary data.</text>
</comment>